<feature type="transmembrane region" description="Helical" evidence="7">
    <location>
        <begin position="35"/>
        <end position="54"/>
    </location>
</feature>
<accession>A0ABY3C550</accession>
<keyword evidence="5 7" id="KW-1133">Transmembrane helix</keyword>
<dbReference type="SUPFAM" id="SSF161098">
    <property type="entry name" value="MetI-like"/>
    <property type="match status" value="1"/>
</dbReference>
<keyword evidence="10" id="KW-1185">Reference proteome</keyword>
<dbReference type="RefSeq" id="WP_143733276.1">
    <property type="nucleotide sequence ID" value="NZ_RYFG02000121.1"/>
</dbReference>
<dbReference type="PANTHER" id="PTHR30043:SF1">
    <property type="entry name" value="ABC TRANSPORT SYSTEM PERMEASE PROTEIN P69"/>
    <property type="match status" value="1"/>
</dbReference>
<comment type="similarity">
    <text evidence="7">Belongs to the binding-protein-dependent transport system permease family.</text>
</comment>
<dbReference type="Pfam" id="PF00528">
    <property type="entry name" value="BPD_transp_1"/>
    <property type="match status" value="1"/>
</dbReference>
<protein>
    <submittedName>
        <fullName evidence="9">Phosphonate ABC transporter, permease protein PhnE</fullName>
    </submittedName>
</protein>
<dbReference type="Gene3D" id="1.10.3720.10">
    <property type="entry name" value="MetI-like"/>
    <property type="match status" value="1"/>
</dbReference>
<proteinExistence type="inferred from homology"/>
<feature type="transmembrane region" description="Helical" evidence="7">
    <location>
        <begin position="121"/>
        <end position="137"/>
    </location>
</feature>
<feature type="domain" description="ABC transmembrane type-1" evidence="8">
    <location>
        <begin position="89"/>
        <end position="271"/>
    </location>
</feature>
<evidence type="ECO:0000256" key="5">
    <source>
        <dbReference type="ARBA" id="ARBA00022989"/>
    </source>
</evidence>
<dbReference type="InterPro" id="IPR000515">
    <property type="entry name" value="MetI-like"/>
</dbReference>
<evidence type="ECO:0000256" key="6">
    <source>
        <dbReference type="ARBA" id="ARBA00023136"/>
    </source>
</evidence>
<keyword evidence="2 7" id="KW-0813">Transport</keyword>
<keyword evidence="4 7" id="KW-0812">Transmembrane</keyword>
<evidence type="ECO:0000259" key="8">
    <source>
        <dbReference type="PROSITE" id="PS50928"/>
    </source>
</evidence>
<evidence type="ECO:0000256" key="2">
    <source>
        <dbReference type="ARBA" id="ARBA00022448"/>
    </source>
</evidence>
<dbReference type="PANTHER" id="PTHR30043">
    <property type="entry name" value="PHOSPHONATES TRANSPORT SYSTEM PERMEASE PROTEIN"/>
    <property type="match status" value="1"/>
</dbReference>
<dbReference type="EMBL" id="RYFG02000121">
    <property type="protein sequence ID" value="TRW89617.1"/>
    <property type="molecule type" value="Genomic_DNA"/>
</dbReference>
<feature type="transmembrane region" description="Helical" evidence="7">
    <location>
        <begin position="143"/>
        <end position="162"/>
    </location>
</feature>
<evidence type="ECO:0000256" key="1">
    <source>
        <dbReference type="ARBA" id="ARBA00004651"/>
    </source>
</evidence>
<dbReference type="PROSITE" id="PS50928">
    <property type="entry name" value="ABC_TM1"/>
    <property type="match status" value="1"/>
</dbReference>
<name>A0ABY3C550_9GAMM</name>
<organism evidence="9 10">
    <name type="scientific">Candidatus Methylobacter oryzae</name>
    <dbReference type="NCBI Taxonomy" id="2497749"/>
    <lineage>
        <taxon>Bacteria</taxon>
        <taxon>Pseudomonadati</taxon>
        <taxon>Pseudomonadota</taxon>
        <taxon>Gammaproteobacteria</taxon>
        <taxon>Methylococcales</taxon>
        <taxon>Methylococcaceae</taxon>
        <taxon>Methylobacter</taxon>
    </lineage>
</organism>
<dbReference type="InterPro" id="IPR005769">
    <property type="entry name" value="PhnE/PtxC"/>
</dbReference>
<dbReference type="InterPro" id="IPR035906">
    <property type="entry name" value="MetI-like_sf"/>
</dbReference>
<dbReference type="Proteomes" id="UP000733744">
    <property type="component" value="Unassembled WGS sequence"/>
</dbReference>
<comment type="subcellular location">
    <subcellularLocation>
        <location evidence="1 7">Cell membrane</location>
        <topology evidence="1 7">Multi-pass membrane protein</topology>
    </subcellularLocation>
</comment>
<comment type="caution">
    <text evidence="9">The sequence shown here is derived from an EMBL/GenBank/DDBJ whole genome shotgun (WGS) entry which is preliminary data.</text>
</comment>
<evidence type="ECO:0000313" key="9">
    <source>
        <dbReference type="EMBL" id="TRW89617.1"/>
    </source>
</evidence>
<keyword evidence="3" id="KW-1003">Cell membrane</keyword>
<evidence type="ECO:0000256" key="7">
    <source>
        <dbReference type="RuleBase" id="RU363032"/>
    </source>
</evidence>
<feature type="transmembrane region" description="Helical" evidence="7">
    <location>
        <begin position="253"/>
        <end position="272"/>
    </location>
</feature>
<evidence type="ECO:0000313" key="10">
    <source>
        <dbReference type="Proteomes" id="UP000733744"/>
    </source>
</evidence>
<sequence>MSIGGAFVDASRARQTRPDLTAVVALARRRAWRPAAVFVVCFAIVATAFVYAGALDPQRYADALPTLMTLAGDAFPPDFSRWQKWGKPLLDTLAMSVVGTVLGALAAIPLGALAARGTGPVVLRGLVLLFLNILRSIPGLVWGIIFVAAVGFGPLPGIFALACHSTGMIGKFCAELLEHVDPAPGAALRSQGVSEIGVLRFSVWPQLLPRLVDVTLYRWEHNVRAATTLGVVGAGGLGLEIVTAFHLFEYREALALIIVLLVLVTLINLVGARIRAHLLGALSA</sequence>
<feature type="transmembrane region" description="Helical" evidence="7">
    <location>
        <begin position="93"/>
        <end position="114"/>
    </location>
</feature>
<gene>
    <name evidence="9" type="primary">phnE</name>
    <name evidence="9" type="ORF">EKO24_021400</name>
</gene>
<feature type="transmembrane region" description="Helical" evidence="7">
    <location>
        <begin position="225"/>
        <end position="247"/>
    </location>
</feature>
<evidence type="ECO:0000256" key="4">
    <source>
        <dbReference type="ARBA" id="ARBA00022692"/>
    </source>
</evidence>
<dbReference type="NCBIfam" id="TIGR01097">
    <property type="entry name" value="PhnE"/>
    <property type="match status" value="1"/>
</dbReference>
<reference evidence="9 10" key="1">
    <citation type="journal article" date="2019" name="Antonie Van Leeuwenhoek">
        <title>Description of 'Ca. Methylobacter oryzae' KRF1, a novel species from the environmentally important Methylobacter clade 2.</title>
        <authorList>
            <person name="Khatri K."/>
            <person name="Mohite J.A."/>
            <person name="Pandit P.S."/>
            <person name="Bahulikar R."/>
            <person name="Rahalkar M.C."/>
        </authorList>
    </citation>
    <scope>NUCLEOTIDE SEQUENCE [LARGE SCALE GENOMIC DNA]</scope>
    <source>
        <strain evidence="9 10">KRF1</strain>
    </source>
</reference>
<evidence type="ECO:0000256" key="3">
    <source>
        <dbReference type="ARBA" id="ARBA00022475"/>
    </source>
</evidence>
<dbReference type="CDD" id="cd06261">
    <property type="entry name" value="TM_PBP2"/>
    <property type="match status" value="1"/>
</dbReference>
<keyword evidence="6 7" id="KW-0472">Membrane</keyword>